<evidence type="ECO:0000256" key="1">
    <source>
        <dbReference type="SAM" id="MobiDB-lite"/>
    </source>
</evidence>
<feature type="compositionally biased region" description="Pro residues" evidence="1">
    <location>
        <begin position="345"/>
        <end position="361"/>
    </location>
</feature>
<keyword evidence="2" id="KW-0812">Transmembrane</keyword>
<comment type="caution">
    <text evidence="3">The sequence shown here is derived from an EMBL/GenBank/DDBJ whole genome shotgun (WGS) entry which is preliminary data.</text>
</comment>
<evidence type="ECO:0000313" key="3">
    <source>
        <dbReference type="EMBL" id="KAK9992885.1"/>
    </source>
</evidence>
<dbReference type="EMBL" id="JAZDWU010000008">
    <property type="protein sequence ID" value="KAK9992885.1"/>
    <property type="molecule type" value="Genomic_DNA"/>
</dbReference>
<keyword evidence="2" id="KW-0472">Membrane</keyword>
<evidence type="ECO:0000256" key="2">
    <source>
        <dbReference type="SAM" id="Phobius"/>
    </source>
</evidence>
<feature type="region of interest" description="Disordered" evidence="1">
    <location>
        <begin position="238"/>
        <end position="261"/>
    </location>
</feature>
<feature type="compositionally biased region" description="Polar residues" evidence="1">
    <location>
        <begin position="295"/>
        <end position="311"/>
    </location>
</feature>
<feature type="compositionally biased region" description="Basic and acidic residues" evidence="1">
    <location>
        <begin position="281"/>
        <end position="294"/>
    </location>
</feature>
<feature type="transmembrane region" description="Helical" evidence="2">
    <location>
        <begin position="451"/>
        <end position="475"/>
    </location>
</feature>
<feature type="transmembrane region" description="Helical" evidence="2">
    <location>
        <begin position="487"/>
        <end position="509"/>
    </location>
</feature>
<evidence type="ECO:0000313" key="4">
    <source>
        <dbReference type="Proteomes" id="UP001459277"/>
    </source>
</evidence>
<proteinExistence type="predicted"/>
<dbReference type="AlphaFoldDB" id="A0AAW2C3M8"/>
<dbReference type="PANTHER" id="PTHR38937">
    <property type="entry name" value="MEMBRANE PROTEIN OF ER BODY-LIKE PROTEIN"/>
    <property type="match status" value="1"/>
</dbReference>
<feature type="region of interest" description="Disordered" evidence="1">
    <location>
        <begin position="1"/>
        <end position="48"/>
    </location>
</feature>
<keyword evidence="2" id="KW-1133">Transmembrane helix</keyword>
<accession>A0AAW2C3M8</accession>
<protein>
    <recommendedName>
        <fullName evidence="5">Membrane protein of ER body-like protein</fullName>
    </recommendedName>
</protein>
<dbReference type="InterPro" id="IPR052843">
    <property type="entry name" value="ER_body_metal_sequester"/>
</dbReference>
<feature type="compositionally biased region" description="Basic and acidic residues" evidence="1">
    <location>
        <begin position="322"/>
        <end position="335"/>
    </location>
</feature>
<dbReference type="Proteomes" id="UP001459277">
    <property type="component" value="Unassembled WGS sequence"/>
</dbReference>
<name>A0AAW2C3M8_9ROSI</name>
<gene>
    <name evidence="3" type="ORF">SO802_022588</name>
</gene>
<keyword evidence="4" id="KW-1185">Reference proteome</keyword>
<organism evidence="3 4">
    <name type="scientific">Lithocarpus litseifolius</name>
    <dbReference type="NCBI Taxonomy" id="425828"/>
    <lineage>
        <taxon>Eukaryota</taxon>
        <taxon>Viridiplantae</taxon>
        <taxon>Streptophyta</taxon>
        <taxon>Embryophyta</taxon>
        <taxon>Tracheophyta</taxon>
        <taxon>Spermatophyta</taxon>
        <taxon>Magnoliopsida</taxon>
        <taxon>eudicotyledons</taxon>
        <taxon>Gunneridae</taxon>
        <taxon>Pentapetalae</taxon>
        <taxon>rosids</taxon>
        <taxon>fabids</taxon>
        <taxon>Fagales</taxon>
        <taxon>Fagaceae</taxon>
        <taxon>Lithocarpus</taxon>
    </lineage>
</organism>
<feature type="compositionally biased region" description="Basic and acidic residues" evidence="1">
    <location>
        <begin position="240"/>
        <end position="251"/>
    </location>
</feature>
<evidence type="ECO:0008006" key="5">
    <source>
        <dbReference type="Google" id="ProtNLM"/>
    </source>
</evidence>
<feature type="transmembrane region" description="Helical" evidence="2">
    <location>
        <begin position="521"/>
        <end position="542"/>
    </location>
</feature>
<reference evidence="3 4" key="1">
    <citation type="submission" date="2024-01" db="EMBL/GenBank/DDBJ databases">
        <title>A telomere-to-telomere, gap-free genome of sweet tea (Lithocarpus litseifolius).</title>
        <authorList>
            <person name="Zhou J."/>
        </authorList>
    </citation>
    <scope>NUCLEOTIDE SEQUENCE [LARGE SCALE GENOMIC DNA]</scope>
    <source>
        <strain evidence="3">Zhou-2022a</strain>
        <tissue evidence="3">Leaf</tissue>
    </source>
</reference>
<sequence>MEEVGSRGSESQNGFSWKVASPTYHHGSTSTNGGGLSSEHNGGTESLLEKTGESYSGFKNGVDFWDSKTSPGHVTLDVTLTAEDSGIQNGGEINLEVEDKCKNEDTYVVNPPLSQNSLQNQNAKDISIKIESELKETELYLETLYKKPGKHDFYCPNCKVCIDKVLIRSEEVKCPTCFEFLKPIGEWIFGERKSSKRVVSSIHYYAKNDPEIPRDDKRPYNSAITSLGVVTSVASADAATKNDREIPHIDKGPYNNAAPPSTSAITSLSAVPFAASADAATKNDPEIPCDDKKANNNVAPPSPGSITSLSIGPSAASADAASKNDHKIPSDDKTANNKVQVQTAPPLPPPLTSPPPPPPPASAVKREILKSIVFGGLTESITSLGVVTSAASADATTMNIIALALANLVGGLFVIGHNLKELKNDPSRVASDGTEEQVDRYQEVLGQKRNFILHASVAILSFLVFGLVSPVVYGFSFYESDNRDLKLAAVAAASLLCITLLAIVKAYIQKPTDWYNYITNILYYLAIGLGVSGISFLAGYLVRKLIEKLGWFESSVAATLSLPEMNLVKPAWASY</sequence>
<feature type="region of interest" description="Disordered" evidence="1">
    <location>
        <begin position="277"/>
        <end position="363"/>
    </location>
</feature>
<dbReference type="PANTHER" id="PTHR38937:SF2">
    <property type="entry name" value="MEMBRANE PROTEIN OF ER BODY-LIKE PROTEIN ISOFORM X1"/>
    <property type="match status" value="1"/>
</dbReference>